<keyword evidence="2" id="KW-0853">WD repeat</keyword>
<keyword evidence="4" id="KW-0677">Repeat</keyword>
<dbReference type="GO" id="GO:0043527">
    <property type="term" value="C:tRNA methyltransferase complex"/>
    <property type="evidence" value="ECO:0007669"/>
    <property type="project" value="TreeGrafter"/>
</dbReference>
<comment type="caution">
    <text evidence="7">The sequence shown here is derived from an EMBL/GenBank/DDBJ whole genome shotgun (WGS) entry which is preliminary data.</text>
</comment>
<reference evidence="7" key="1">
    <citation type="submission" date="2022-11" db="EMBL/GenBank/DDBJ databases">
        <authorList>
            <person name="Petersen C."/>
        </authorList>
    </citation>
    <scope>NUCLEOTIDE SEQUENCE</scope>
    <source>
        <strain evidence="7">IBT 21917</strain>
    </source>
</reference>
<dbReference type="PANTHER" id="PTHR16288:SF0">
    <property type="entry name" value="TRNA (GUANINE-N(7)-)-METHYLTRANSFERASE NON-CATALYTIC SUBUNIT WDR4"/>
    <property type="match status" value="1"/>
</dbReference>
<evidence type="ECO:0000256" key="5">
    <source>
        <dbReference type="ARBA" id="ARBA00023242"/>
    </source>
</evidence>
<evidence type="ECO:0000313" key="7">
    <source>
        <dbReference type="EMBL" id="KAJ5179202.1"/>
    </source>
</evidence>
<evidence type="ECO:0000313" key="8">
    <source>
        <dbReference type="Proteomes" id="UP001146351"/>
    </source>
</evidence>
<dbReference type="AlphaFoldDB" id="A0A9W9IK29"/>
<reference evidence="7" key="2">
    <citation type="journal article" date="2023" name="IMA Fungus">
        <title>Comparative genomic study of the Penicillium genus elucidates a diverse pangenome and 15 lateral gene transfer events.</title>
        <authorList>
            <person name="Petersen C."/>
            <person name="Sorensen T."/>
            <person name="Nielsen M.R."/>
            <person name="Sondergaard T.E."/>
            <person name="Sorensen J.L."/>
            <person name="Fitzpatrick D.A."/>
            <person name="Frisvad J.C."/>
            <person name="Nielsen K.L."/>
        </authorList>
    </citation>
    <scope>NUCLEOTIDE SEQUENCE</scope>
    <source>
        <strain evidence="7">IBT 21917</strain>
    </source>
</reference>
<keyword evidence="8" id="KW-1185">Reference proteome</keyword>
<evidence type="ECO:0000256" key="6">
    <source>
        <dbReference type="SAM" id="Coils"/>
    </source>
</evidence>
<evidence type="ECO:0000256" key="1">
    <source>
        <dbReference type="ARBA" id="ARBA00004123"/>
    </source>
</evidence>
<keyword evidence="5" id="KW-0539">Nucleus</keyword>
<evidence type="ECO:0000256" key="4">
    <source>
        <dbReference type="ARBA" id="ARBA00022737"/>
    </source>
</evidence>
<organism evidence="7 8">
    <name type="scientific">Penicillium capsulatum</name>
    <dbReference type="NCBI Taxonomy" id="69766"/>
    <lineage>
        <taxon>Eukaryota</taxon>
        <taxon>Fungi</taxon>
        <taxon>Dikarya</taxon>
        <taxon>Ascomycota</taxon>
        <taxon>Pezizomycotina</taxon>
        <taxon>Eurotiomycetes</taxon>
        <taxon>Eurotiomycetidae</taxon>
        <taxon>Eurotiales</taxon>
        <taxon>Aspergillaceae</taxon>
        <taxon>Penicillium</taxon>
    </lineage>
</organism>
<dbReference type="GO" id="GO:0005634">
    <property type="term" value="C:nucleus"/>
    <property type="evidence" value="ECO:0007669"/>
    <property type="project" value="UniProtKB-SubCell"/>
</dbReference>
<dbReference type="InterPro" id="IPR036322">
    <property type="entry name" value="WD40_repeat_dom_sf"/>
</dbReference>
<dbReference type="GO" id="GO:0005829">
    <property type="term" value="C:cytosol"/>
    <property type="evidence" value="ECO:0007669"/>
    <property type="project" value="TreeGrafter"/>
</dbReference>
<dbReference type="EMBL" id="JAPQKO010000002">
    <property type="protein sequence ID" value="KAJ5179202.1"/>
    <property type="molecule type" value="Genomic_DNA"/>
</dbReference>
<dbReference type="SUPFAM" id="SSF50978">
    <property type="entry name" value="WD40 repeat-like"/>
    <property type="match status" value="1"/>
</dbReference>
<accession>A0A9W9IK29</accession>
<evidence type="ECO:0000256" key="3">
    <source>
        <dbReference type="ARBA" id="ARBA00022694"/>
    </source>
</evidence>
<dbReference type="OrthoDB" id="339900at2759"/>
<dbReference type="PANTHER" id="PTHR16288">
    <property type="entry name" value="WD40 REPEAT PROTEIN 4"/>
    <property type="match status" value="1"/>
</dbReference>
<dbReference type="Proteomes" id="UP001146351">
    <property type="component" value="Unassembled WGS sequence"/>
</dbReference>
<feature type="coiled-coil region" evidence="6">
    <location>
        <begin position="55"/>
        <end position="82"/>
    </location>
</feature>
<proteinExistence type="predicted"/>
<gene>
    <name evidence="7" type="ORF">N7492_002412</name>
</gene>
<evidence type="ECO:0000256" key="2">
    <source>
        <dbReference type="ARBA" id="ARBA00022574"/>
    </source>
</evidence>
<dbReference type="Gene3D" id="2.130.10.10">
    <property type="entry name" value="YVTN repeat-like/Quinoprotein amine dehydrogenase"/>
    <property type="match status" value="1"/>
</dbReference>
<dbReference type="GO" id="GO:0036265">
    <property type="term" value="P:RNA (guanine-N7)-methylation"/>
    <property type="evidence" value="ECO:0007669"/>
    <property type="project" value="InterPro"/>
</dbReference>
<keyword evidence="6" id="KW-0175">Coiled coil</keyword>
<comment type="subcellular location">
    <subcellularLocation>
        <location evidence="1">Nucleus</location>
    </subcellularLocation>
</comment>
<sequence>MPKRPSALALSPDGQSILSGDKFGDAYSMPLIPGEYVKAPRAQPKASNPAATSLTVHTKRNLSSLEQQLRQAQQNTKSAEEKDSLNFEHQLILGHVSMLMDLVSASLPAETGSRSYVLTADRDEHIRVSRGIPQSHVIEQQCLGHTSVISKLCIPSWASEILISGDGDGNLFVWNWSKGQAYQQISLGETLRTDEATVRGIWAVALGQVKLVLVSLEGSSQLLYFTFEQDGTLKFQNTIKLSGNALEVACVESRESILVSVDGVREPDSTNTWRSNTEGPQALLESFNVKTSQGDLEIVSSEDPLAVGVNSVGTSNLSASLDVKQKEALDSSLYSLENLKKKSVEE</sequence>
<dbReference type="InterPro" id="IPR015943">
    <property type="entry name" value="WD40/YVTN_repeat-like_dom_sf"/>
</dbReference>
<keyword evidence="3" id="KW-0819">tRNA processing</keyword>
<dbReference type="GO" id="GO:0006400">
    <property type="term" value="P:tRNA modification"/>
    <property type="evidence" value="ECO:0007669"/>
    <property type="project" value="TreeGrafter"/>
</dbReference>
<dbReference type="InterPro" id="IPR028884">
    <property type="entry name" value="Trm82"/>
</dbReference>
<name>A0A9W9IK29_9EURO</name>
<protein>
    <submittedName>
        <fullName evidence="7">tRNA (Guanine-N(7)-)-methyltransferase non-catalytic subunit trm82</fullName>
    </submittedName>
</protein>